<comment type="catalytic activity">
    <reaction evidence="1">
        <text>GDP-alpha-D-glucose + phosphate = alpha-D-glucose 1-phosphate + GDP + H(+)</text>
        <dbReference type="Rhea" id="RHEA:30387"/>
        <dbReference type="ChEBI" id="CHEBI:15378"/>
        <dbReference type="ChEBI" id="CHEBI:43474"/>
        <dbReference type="ChEBI" id="CHEBI:58189"/>
        <dbReference type="ChEBI" id="CHEBI:58601"/>
        <dbReference type="ChEBI" id="CHEBI:62230"/>
        <dbReference type="EC" id="2.7.7.78"/>
    </reaction>
</comment>
<keyword evidence="16" id="KW-1185">Reference proteome</keyword>
<dbReference type="InterPro" id="IPR058865">
    <property type="entry name" value="GDPGP1_C"/>
</dbReference>
<keyword evidence="11" id="KW-0547">Nucleotide-binding</keyword>
<dbReference type="InterPro" id="IPR058866">
    <property type="entry name" value="GDPGP1_N"/>
</dbReference>
<comment type="similarity">
    <text evidence="4">Belongs to the GDPGP1 family.</text>
</comment>
<comment type="function">
    <text evidence="2">Specific and highly efficient GDP-D-glucose phosphorylase regulating the levels of GDP-D-glucose in cells.</text>
</comment>
<dbReference type="GO" id="GO:0016787">
    <property type="term" value="F:hydrolase activity"/>
    <property type="evidence" value="ECO:0007669"/>
    <property type="project" value="UniProtKB-KW"/>
</dbReference>
<evidence type="ECO:0000259" key="13">
    <source>
        <dbReference type="Pfam" id="PF26216"/>
    </source>
</evidence>
<protein>
    <recommendedName>
        <fullName evidence="6">GDP-D-glucose phosphorylase 1</fullName>
        <ecNumber evidence="5">2.7.7.78</ecNumber>
    </recommendedName>
</protein>
<evidence type="ECO:0000256" key="4">
    <source>
        <dbReference type="ARBA" id="ARBA00006451"/>
    </source>
</evidence>
<keyword evidence="8" id="KW-0344">Guanine-nucleotide releasing factor</keyword>
<dbReference type="Pfam" id="PF26217">
    <property type="entry name" value="GDPGP1_N"/>
    <property type="match status" value="1"/>
</dbReference>
<feature type="non-terminal residue" evidence="15">
    <location>
        <position position="1"/>
    </location>
</feature>
<gene>
    <name evidence="15" type="ORF">OXX778_LOCUS11216</name>
</gene>
<evidence type="ECO:0000256" key="5">
    <source>
        <dbReference type="ARBA" id="ARBA00012507"/>
    </source>
</evidence>
<evidence type="ECO:0000256" key="10">
    <source>
        <dbReference type="ARBA" id="ARBA00022695"/>
    </source>
</evidence>
<keyword evidence="10" id="KW-0548">Nucleotidyltransferase</keyword>
<comment type="subcellular location">
    <subcellularLocation>
        <location evidence="3">Cytoplasm</location>
    </subcellularLocation>
</comment>
<name>A0A813ZFD5_9BILA</name>
<sequence length="318" mass="37492">MKIFDYSPKNLRNDFLPNLLSEWLRAYETDGIFKFKLDDQVPTKYLDGKYSFILQKNSKRYSEKRPTDIKKSTFISPPFDPSKFNFTKISPNEHLIKLVNLDEPDDYENLIIVNNSPIEIGHSLICPKFNERKNQILDEYSIKLACHILDLTFSNNFLIGFNSIGAYASVNNLHLHLYDIRENSEFKIKHKYLFPIQNVKSAKLIKEGLWFVDFDDYYRPCFSIEFSDYETIEKFAQKVFLITDYLNKNDIPHNVVFVKSDSFKDSKITIKSFIWPKIISHDIPQNEKNLCYAITEMSGHFISPFDDDYENLDEDFIV</sequence>
<dbReference type="GO" id="GO:0005085">
    <property type="term" value="F:guanyl-nucleotide exchange factor activity"/>
    <property type="evidence" value="ECO:0007669"/>
    <property type="project" value="UniProtKB-KW"/>
</dbReference>
<keyword evidence="7" id="KW-0963">Cytoplasm</keyword>
<evidence type="ECO:0000259" key="14">
    <source>
        <dbReference type="Pfam" id="PF26217"/>
    </source>
</evidence>
<evidence type="ECO:0000256" key="9">
    <source>
        <dbReference type="ARBA" id="ARBA00022679"/>
    </source>
</evidence>
<evidence type="ECO:0000256" key="3">
    <source>
        <dbReference type="ARBA" id="ARBA00004496"/>
    </source>
</evidence>
<dbReference type="GO" id="GO:0005737">
    <property type="term" value="C:cytoplasm"/>
    <property type="evidence" value="ECO:0007669"/>
    <property type="project" value="UniProtKB-SubCell"/>
</dbReference>
<evidence type="ECO:0000313" key="16">
    <source>
        <dbReference type="Proteomes" id="UP000663879"/>
    </source>
</evidence>
<evidence type="ECO:0000256" key="6">
    <source>
        <dbReference type="ARBA" id="ARBA00018857"/>
    </source>
</evidence>
<keyword evidence="12" id="KW-0378">Hydrolase</keyword>
<evidence type="ECO:0000256" key="7">
    <source>
        <dbReference type="ARBA" id="ARBA00022490"/>
    </source>
</evidence>
<evidence type="ECO:0000256" key="12">
    <source>
        <dbReference type="ARBA" id="ARBA00022801"/>
    </source>
</evidence>
<dbReference type="GO" id="GO:0000166">
    <property type="term" value="F:nucleotide binding"/>
    <property type="evidence" value="ECO:0007669"/>
    <property type="project" value="UniProtKB-KW"/>
</dbReference>
<proteinExistence type="inferred from homology"/>
<dbReference type="Proteomes" id="UP000663879">
    <property type="component" value="Unassembled WGS sequence"/>
</dbReference>
<comment type="caution">
    <text evidence="15">The sequence shown here is derived from an EMBL/GenBank/DDBJ whole genome shotgun (WGS) entry which is preliminary data.</text>
</comment>
<reference evidence="15" key="1">
    <citation type="submission" date="2021-02" db="EMBL/GenBank/DDBJ databases">
        <authorList>
            <person name="Nowell W R."/>
        </authorList>
    </citation>
    <scope>NUCLEOTIDE SEQUENCE</scope>
    <source>
        <strain evidence="15">Ploen Becks lab</strain>
    </source>
</reference>
<dbReference type="EMBL" id="CAJNOC010001873">
    <property type="protein sequence ID" value="CAF0897187.1"/>
    <property type="molecule type" value="Genomic_DNA"/>
</dbReference>
<dbReference type="EC" id="2.7.7.78" evidence="5"/>
<dbReference type="InterPro" id="IPR026506">
    <property type="entry name" value="GDPGP"/>
</dbReference>
<dbReference type="Pfam" id="PF26216">
    <property type="entry name" value="GDPGP1_C"/>
    <property type="match status" value="1"/>
</dbReference>
<dbReference type="GO" id="GO:0006006">
    <property type="term" value="P:glucose metabolic process"/>
    <property type="evidence" value="ECO:0007669"/>
    <property type="project" value="TreeGrafter"/>
</dbReference>
<feature type="domain" description="GDPGP1-like N-terminal" evidence="14">
    <location>
        <begin position="17"/>
        <end position="178"/>
    </location>
</feature>
<keyword evidence="9" id="KW-0808">Transferase</keyword>
<dbReference type="PANTHER" id="PTHR20884">
    <property type="entry name" value="GDP-D-GLUCOSE PHOSPHORYLASE 1"/>
    <property type="match status" value="1"/>
</dbReference>
<evidence type="ECO:0000256" key="11">
    <source>
        <dbReference type="ARBA" id="ARBA00022741"/>
    </source>
</evidence>
<evidence type="ECO:0000256" key="2">
    <source>
        <dbReference type="ARBA" id="ARBA00003049"/>
    </source>
</evidence>
<dbReference type="PANTHER" id="PTHR20884:SF8">
    <property type="entry name" value="GDP-D-GLUCOSE PHOSPHORYLASE 1"/>
    <property type="match status" value="1"/>
</dbReference>
<organism evidence="15 16">
    <name type="scientific">Brachionus calyciflorus</name>
    <dbReference type="NCBI Taxonomy" id="104777"/>
    <lineage>
        <taxon>Eukaryota</taxon>
        <taxon>Metazoa</taxon>
        <taxon>Spiralia</taxon>
        <taxon>Gnathifera</taxon>
        <taxon>Rotifera</taxon>
        <taxon>Eurotatoria</taxon>
        <taxon>Monogononta</taxon>
        <taxon>Pseudotrocha</taxon>
        <taxon>Ploima</taxon>
        <taxon>Brachionidae</taxon>
        <taxon>Brachionus</taxon>
    </lineage>
</organism>
<feature type="domain" description="GDPGP1-like C-terminal" evidence="13">
    <location>
        <begin position="220"/>
        <end position="317"/>
    </location>
</feature>
<evidence type="ECO:0000256" key="1">
    <source>
        <dbReference type="ARBA" id="ARBA00000063"/>
    </source>
</evidence>
<evidence type="ECO:0000313" key="15">
    <source>
        <dbReference type="EMBL" id="CAF0897187.1"/>
    </source>
</evidence>
<dbReference type="AlphaFoldDB" id="A0A813ZFD5"/>
<dbReference type="OrthoDB" id="417175at2759"/>
<accession>A0A813ZFD5</accession>
<evidence type="ECO:0000256" key="8">
    <source>
        <dbReference type="ARBA" id="ARBA00022658"/>
    </source>
</evidence>
<dbReference type="GO" id="GO:0080048">
    <property type="term" value="F:GDP-D-glucose phosphorylase activity"/>
    <property type="evidence" value="ECO:0007669"/>
    <property type="project" value="UniProtKB-EC"/>
</dbReference>